<name>B0VI23_CLOAI</name>
<dbReference type="FunFam" id="1.10.287.310:FF:000001">
    <property type="entry name" value="50S ribosomal protein L29"/>
    <property type="match status" value="1"/>
</dbReference>
<dbReference type="GO" id="GO:0022625">
    <property type="term" value="C:cytosolic large ribosomal subunit"/>
    <property type="evidence" value="ECO:0007669"/>
    <property type="project" value="TreeGrafter"/>
</dbReference>
<evidence type="ECO:0000256" key="4">
    <source>
        <dbReference type="ARBA" id="ARBA00035204"/>
    </source>
</evidence>
<dbReference type="HOGENOM" id="CLU_158491_5_2_0"/>
<proteinExistence type="inferred from homology"/>
<dbReference type="eggNOG" id="COG0255">
    <property type="taxonomic scope" value="Bacteria"/>
</dbReference>
<dbReference type="OrthoDB" id="9815192at2"/>
<dbReference type="PANTHER" id="PTHR10916">
    <property type="entry name" value="60S RIBOSOMAL PROTEIN L35/50S RIBOSOMAL PROTEIN L29"/>
    <property type="match status" value="1"/>
</dbReference>
<sequence>MKIEEIRDLSIEELQAKLEELRIELFNLRFQKTKNLLDRPDRIRNIRHDIARIYTILTEREKEKKI</sequence>
<dbReference type="PANTHER" id="PTHR10916:SF0">
    <property type="entry name" value="LARGE RIBOSOMAL SUBUNIT PROTEIN UL29C"/>
    <property type="match status" value="1"/>
</dbReference>
<dbReference type="GO" id="GO:0006412">
    <property type="term" value="P:translation"/>
    <property type="evidence" value="ECO:0007669"/>
    <property type="project" value="UniProtKB-UniRule"/>
</dbReference>
<dbReference type="Gene3D" id="1.10.287.310">
    <property type="match status" value="1"/>
</dbReference>
<comment type="similarity">
    <text evidence="1 5">Belongs to the universal ribosomal protein uL29 family.</text>
</comment>
<dbReference type="Pfam" id="PF00831">
    <property type="entry name" value="Ribosomal_L29"/>
    <property type="match status" value="1"/>
</dbReference>
<dbReference type="InterPro" id="IPR050063">
    <property type="entry name" value="Ribosomal_protein_uL29"/>
</dbReference>
<organism evidence="6 7">
    <name type="scientific">Cloacimonas acidaminovorans (strain Evry)</name>
    <dbReference type="NCBI Taxonomy" id="459349"/>
    <lineage>
        <taxon>Bacteria</taxon>
        <taxon>Pseudomonadati</taxon>
        <taxon>Candidatus Cloacimonadota</taxon>
        <taxon>Candidatus Cloacimonadia</taxon>
        <taxon>Candidatus Cloacimonadales</taxon>
        <taxon>Candidatus Cloacimonadaceae</taxon>
        <taxon>Candidatus Cloacimonas</taxon>
    </lineage>
</organism>
<keyword evidence="3 5" id="KW-0687">Ribonucleoprotein</keyword>
<reference evidence="6 7" key="1">
    <citation type="journal article" date="2008" name="J. Bacteriol.">
        <title>'Candidatus Cloacamonas acidaminovorans': genome sequence reconstruction provides a first glimpse of a new bacterial division.</title>
        <authorList>
            <person name="Pelletier E."/>
            <person name="Kreimeyer A."/>
            <person name="Bocs S."/>
            <person name="Rouy Z."/>
            <person name="Gyapay G."/>
            <person name="Chouari R."/>
            <person name="Riviere D."/>
            <person name="Ganesan A."/>
            <person name="Daegelen P."/>
            <person name="Sghir A."/>
            <person name="Cohen G.N."/>
            <person name="Medigue C."/>
            <person name="Weissenbach J."/>
            <person name="Le Paslier D."/>
        </authorList>
    </citation>
    <scope>NUCLEOTIDE SEQUENCE [LARGE SCALE GENOMIC DNA]</scope>
    <source>
        <strain evidence="7">Evry</strain>
    </source>
</reference>
<dbReference type="AlphaFoldDB" id="B0VI23"/>
<keyword evidence="2 5" id="KW-0689">Ribosomal protein</keyword>
<evidence type="ECO:0000313" key="7">
    <source>
        <dbReference type="Proteomes" id="UP000002019"/>
    </source>
</evidence>
<dbReference type="RefSeq" id="WP_015424852.1">
    <property type="nucleotide sequence ID" value="NC_020449.1"/>
</dbReference>
<dbReference type="HAMAP" id="MF_00374">
    <property type="entry name" value="Ribosomal_uL29"/>
    <property type="match status" value="1"/>
</dbReference>
<dbReference type="SUPFAM" id="SSF46561">
    <property type="entry name" value="Ribosomal protein L29 (L29p)"/>
    <property type="match status" value="1"/>
</dbReference>
<evidence type="ECO:0000256" key="5">
    <source>
        <dbReference type="HAMAP-Rule" id="MF_00374"/>
    </source>
</evidence>
<dbReference type="InterPro" id="IPR036049">
    <property type="entry name" value="Ribosomal_uL29_sf"/>
</dbReference>
<dbReference type="EMBL" id="CU466930">
    <property type="protein sequence ID" value="CAO80994.1"/>
    <property type="molecule type" value="Genomic_DNA"/>
</dbReference>
<dbReference type="InterPro" id="IPR001854">
    <property type="entry name" value="Ribosomal_uL29"/>
</dbReference>
<evidence type="ECO:0000256" key="3">
    <source>
        <dbReference type="ARBA" id="ARBA00023274"/>
    </source>
</evidence>
<keyword evidence="7" id="KW-1185">Reference proteome</keyword>
<dbReference type="NCBIfam" id="TIGR00012">
    <property type="entry name" value="L29"/>
    <property type="match status" value="1"/>
</dbReference>
<evidence type="ECO:0000313" key="6">
    <source>
        <dbReference type="EMBL" id="CAO80994.1"/>
    </source>
</evidence>
<accession>B0VI23</accession>
<dbReference type="KEGG" id="caci:CLOAM1132"/>
<dbReference type="GO" id="GO:0003735">
    <property type="term" value="F:structural constituent of ribosome"/>
    <property type="evidence" value="ECO:0007669"/>
    <property type="project" value="InterPro"/>
</dbReference>
<evidence type="ECO:0000256" key="2">
    <source>
        <dbReference type="ARBA" id="ARBA00022980"/>
    </source>
</evidence>
<evidence type="ECO:0000256" key="1">
    <source>
        <dbReference type="ARBA" id="ARBA00009254"/>
    </source>
</evidence>
<dbReference type="STRING" id="459349.CLOAM1132"/>
<dbReference type="CDD" id="cd00427">
    <property type="entry name" value="Ribosomal_L29_HIP"/>
    <property type="match status" value="1"/>
</dbReference>
<gene>
    <name evidence="5 6" type="primary">rpmC</name>
    <name evidence="6" type="ordered locus">CLOAM1132</name>
</gene>
<protein>
    <recommendedName>
        <fullName evidence="4 5">Large ribosomal subunit protein uL29</fullName>
    </recommendedName>
</protein>
<dbReference type="Proteomes" id="UP000002019">
    <property type="component" value="Chromosome"/>
</dbReference>